<dbReference type="Gene3D" id="3.30.420.40">
    <property type="match status" value="2"/>
</dbReference>
<dbReference type="KEGG" id="kpul:GXN76_09525"/>
<dbReference type="AlphaFoldDB" id="A0A7D4BQ88"/>
<evidence type="ECO:0000256" key="2">
    <source>
        <dbReference type="ARBA" id="ARBA00006479"/>
    </source>
</evidence>
<evidence type="ECO:0000256" key="1">
    <source>
        <dbReference type="ARBA" id="ARBA00002486"/>
    </source>
</evidence>
<evidence type="ECO:0000313" key="5">
    <source>
        <dbReference type="Proteomes" id="UP000503088"/>
    </source>
</evidence>
<protein>
    <submittedName>
        <fullName evidence="4">ROK family protein</fullName>
    </submittedName>
</protein>
<dbReference type="GO" id="GO:0042732">
    <property type="term" value="P:D-xylose metabolic process"/>
    <property type="evidence" value="ECO:0007669"/>
    <property type="project" value="UniProtKB-KW"/>
</dbReference>
<organism evidence="4 5">
    <name type="scientific">Kroppenstedtia pulmonis</name>
    <dbReference type="NCBI Taxonomy" id="1380685"/>
    <lineage>
        <taxon>Bacteria</taxon>
        <taxon>Bacillati</taxon>
        <taxon>Bacillota</taxon>
        <taxon>Bacilli</taxon>
        <taxon>Bacillales</taxon>
        <taxon>Thermoactinomycetaceae</taxon>
        <taxon>Kroppenstedtia</taxon>
    </lineage>
</organism>
<dbReference type="SUPFAM" id="SSF53067">
    <property type="entry name" value="Actin-like ATPase domain"/>
    <property type="match status" value="1"/>
</dbReference>
<evidence type="ECO:0000313" key="4">
    <source>
        <dbReference type="EMBL" id="QKG84691.1"/>
    </source>
</evidence>
<reference evidence="4 5" key="1">
    <citation type="submission" date="2020-01" db="EMBL/GenBank/DDBJ databases">
        <authorList>
            <person name="Gulvik C.A."/>
            <person name="Batra D.G."/>
        </authorList>
    </citation>
    <scope>NUCLEOTIDE SEQUENCE [LARGE SCALE GENOMIC DNA]</scope>
    <source>
        <strain evidence="4 5">W9323</strain>
    </source>
</reference>
<comment type="function">
    <text evidence="1">Transcriptional repressor of xylose-utilizing enzymes.</text>
</comment>
<gene>
    <name evidence="4" type="ORF">GXN76_09525</name>
</gene>
<dbReference type="InterPro" id="IPR036388">
    <property type="entry name" value="WH-like_DNA-bd_sf"/>
</dbReference>
<dbReference type="RefSeq" id="WP_173222645.1">
    <property type="nucleotide sequence ID" value="NZ_CP048104.1"/>
</dbReference>
<dbReference type="InterPro" id="IPR000600">
    <property type="entry name" value="ROK"/>
</dbReference>
<dbReference type="InterPro" id="IPR036390">
    <property type="entry name" value="WH_DNA-bd_sf"/>
</dbReference>
<dbReference type="Gene3D" id="1.10.10.10">
    <property type="entry name" value="Winged helix-like DNA-binding domain superfamily/Winged helix DNA-binding domain"/>
    <property type="match status" value="1"/>
</dbReference>
<evidence type="ECO:0000256" key="3">
    <source>
        <dbReference type="ARBA" id="ARBA00022629"/>
    </source>
</evidence>
<name>A0A7D4BQ88_9BACL</name>
<proteinExistence type="inferred from homology"/>
<accession>A0A7D4BQ88</accession>
<keyword evidence="3" id="KW-0119">Carbohydrate metabolism</keyword>
<sequence>MPNSMHTGSFQWMKSVNKSTILNVIRLQGPIARAEIAKVTRLTPPTVTNIVAELLYENMVLESDLGKSTGGRKPILLKINASAFQVVGVHAGEKQVRVISANLNGKIGKNVQLPIREGISSVQYLCLIKEAVRQVLKRDEKKGPPLLGIGVGVFGWMDEKCGPSLSSISHELEQTFGVPVEIESDIRALAMGESWFGQGKGVSDFICVHTGCHVKAGLIMNDRLIQGHSLIAGALGHMVVDVKGPSCRCGNHGCLEAFASTPGMMAHIQERLEKGEDSLLLRYRDTQRLNLPSVLKAAELGDRLSLDILSGTGRLLGVGLANLVHLLNPSKIILSGDVVTAGPVLWSSLRKEVERRTQGISKNDVQIVLSELGVHAREMGSLALILKRLFEPHAVDS</sequence>
<dbReference type="EMBL" id="CP048104">
    <property type="protein sequence ID" value="QKG84691.1"/>
    <property type="molecule type" value="Genomic_DNA"/>
</dbReference>
<keyword evidence="5" id="KW-1185">Reference proteome</keyword>
<comment type="similarity">
    <text evidence="2">Belongs to the ROK (NagC/XylR) family.</text>
</comment>
<keyword evidence="3" id="KW-0859">Xylose metabolism</keyword>
<dbReference type="PANTHER" id="PTHR18964">
    <property type="entry name" value="ROK (REPRESSOR, ORF, KINASE) FAMILY"/>
    <property type="match status" value="1"/>
</dbReference>
<dbReference type="Pfam" id="PF00480">
    <property type="entry name" value="ROK"/>
    <property type="match status" value="1"/>
</dbReference>
<dbReference type="Proteomes" id="UP000503088">
    <property type="component" value="Chromosome"/>
</dbReference>
<dbReference type="InterPro" id="IPR043129">
    <property type="entry name" value="ATPase_NBD"/>
</dbReference>
<dbReference type="SUPFAM" id="SSF46785">
    <property type="entry name" value="Winged helix' DNA-binding domain"/>
    <property type="match status" value="1"/>
</dbReference>
<dbReference type="PANTHER" id="PTHR18964:SF149">
    <property type="entry name" value="BIFUNCTIONAL UDP-N-ACETYLGLUCOSAMINE 2-EPIMERASE_N-ACETYLMANNOSAMINE KINASE"/>
    <property type="match status" value="1"/>
</dbReference>